<evidence type="ECO:0000313" key="4">
    <source>
        <dbReference type="Proteomes" id="UP000606974"/>
    </source>
</evidence>
<dbReference type="InterPro" id="IPR011009">
    <property type="entry name" value="Kinase-like_dom_sf"/>
</dbReference>
<accession>A0A8H7E765</accession>
<dbReference type="GO" id="GO:0005524">
    <property type="term" value="F:ATP binding"/>
    <property type="evidence" value="ECO:0007669"/>
    <property type="project" value="InterPro"/>
</dbReference>
<feature type="compositionally biased region" description="Low complexity" evidence="1">
    <location>
        <begin position="413"/>
        <end position="431"/>
    </location>
</feature>
<comment type="caution">
    <text evidence="3">The sequence shown here is derived from an EMBL/GenBank/DDBJ whole genome shotgun (WGS) entry which is preliminary data.</text>
</comment>
<evidence type="ECO:0000256" key="1">
    <source>
        <dbReference type="SAM" id="MobiDB-lite"/>
    </source>
</evidence>
<feature type="compositionally biased region" description="Low complexity" evidence="1">
    <location>
        <begin position="505"/>
        <end position="514"/>
    </location>
</feature>
<dbReference type="Proteomes" id="UP000606974">
    <property type="component" value="Unassembled WGS sequence"/>
</dbReference>
<dbReference type="SMART" id="SM00220">
    <property type="entry name" value="S_TKc"/>
    <property type="match status" value="1"/>
</dbReference>
<dbReference type="GO" id="GO:0005737">
    <property type="term" value="C:cytoplasm"/>
    <property type="evidence" value="ECO:0007669"/>
    <property type="project" value="TreeGrafter"/>
</dbReference>
<feature type="region of interest" description="Disordered" evidence="1">
    <location>
        <begin position="333"/>
        <end position="358"/>
    </location>
</feature>
<dbReference type="GO" id="GO:0004674">
    <property type="term" value="F:protein serine/threonine kinase activity"/>
    <property type="evidence" value="ECO:0007669"/>
    <property type="project" value="TreeGrafter"/>
</dbReference>
<evidence type="ECO:0000259" key="2">
    <source>
        <dbReference type="PROSITE" id="PS50011"/>
    </source>
</evidence>
<dbReference type="InterPro" id="IPR000719">
    <property type="entry name" value="Prot_kinase_dom"/>
</dbReference>
<dbReference type="Gene3D" id="1.10.510.10">
    <property type="entry name" value="Transferase(Phosphotransferase) domain 1"/>
    <property type="match status" value="1"/>
</dbReference>
<organism evidence="3 4">
    <name type="scientific">Endocarpon pusillum</name>
    <dbReference type="NCBI Taxonomy" id="364733"/>
    <lineage>
        <taxon>Eukaryota</taxon>
        <taxon>Fungi</taxon>
        <taxon>Dikarya</taxon>
        <taxon>Ascomycota</taxon>
        <taxon>Pezizomycotina</taxon>
        <taxon>Eurotiomycetes</taxon>
        <taxon>Chaetothyriomycetidae</taxon>
        <taxon>Verrucariales</taxon>
        <taxon>Verrucariaceae</taxon>
        <taxon>Endocarpon</taxon>
    </lineage>
</organism>
<dbReference type="PROSITE" id="PS50011">
    <property type="entry name" value="PROTEIN_KINASE_DOM"/>
    <property type="match status" value="1"/>
</dbReference>
<feature type="compositionally biased region" description="Polar residues" evidence="1">
    <location>
        <begin position="248"/>
        <end position="279"/>
    </location>
</feature>
<protein>
    <recommendedName>
        <fullName evidence="2">Protein kinase domain-containing protein</fullName>
    </recommendedName>
</protein>
<feature type="region of interest" description="Disordered" evidence="1">
    <location>
        <begin position="413"/>
        <end position="514"/>
    </location>
</feature>
<dbReference type="PANTHER" id="PTHR24361">
    <property type="entry name" value="MITOGEN-ACTIVATED KINASE KINASE KINASE"/>
    <property type="match status" value="1"/>
</dbReference>
<proteinExistence type="predicted"/>
<keyword evidence="4" id="KW-1185">Reference proteome</keyword>
<dbReference type="InterPro" id="IPR053235">
    <property type="entry name" value="Ser_Thr_kinase"/>
</dbReference>
<dbReference type="SUPFAM" id="SSF56112">
    <property type="entry name" value="Protein kinase-like (PK-like)"/>
    <property type="match status" value="1"/>
</dbReference>
<dbReference type="AlphaFoldDB" id="A0A8H7E765"/>
<feature type="region of interest" description="Disordered" evidence="1">
    <location>
        <begin position="178"/>
        <end position="225"/>
    </location>
</feature>
<dbReference type="Pfam" id="PF00069">
    <property type="entry name" value="Pkinase"/>
    <property type="match status" value="1"/>
</dbReference>
<feature type="region of interest" description="Disordered" evidence="1">
    <location>
        <begin position="309"/>
        <end position="328"/>
    </location>
</feature>
<dbReference type="OrthoDB" id="4062651at2759"/>
<feature type="region of interest" description="Disordered" evidence="1">
    <location>
        <begin position="241"/>
        <end position="302"/>
    </location>
</feature>
<dbReference type="EMBL" id="JAACFV010000027">
    <property type="protein sequence ID" value="KAF7510748.1"/>
    <property type="molecule type" value="Genomic_DNA"/>
</dbReference>
<feature type="compositionally biased region" description="Low complexity" evidence="1">
    <location>
        <begin position="182"/>
        <end position="191"/>
    </location>
</feature>
<feature type="domain" description="Protein kinase" evidence="2">
    <location>
        <begin position="1"/>
        <end position="153"/>
    </location>
</feature>
<sequence length="514" mass="56784">MKQMLSALVHLHSRDIIHRDIKPDNILHDGKGNFYLADFGLSKRLDMSTTAVGSLHFVSPDIFQPGVQTTKMDVWGIGVVVLLFLDLIPHRPNLSWQELVRGHQKWFQAIRDAVTDRVPQLLPMFEINPQRRYSAKDCLEKLFDQDSKMEAMFREPAARQLSGGRAVLTEGLRVQRGLPTNAAAPATASAARQVPQETNRGQPSSDRAPPATQAEKRPTSEASPGHLAFLAEVTHRYRAQRQAERSLMQPQLQDKQQNDPSSCDPQGQQCLSSQLTAVRSAQPHDKHAGEAIGGGGPCSRLASFRLAQPHGEHPGATSARGSPPSRLGSFRLAQRQGQRPDKALARQGQLPNSTASEVEGLVAMPKDGKICRHEVQQAIQLALEQVQRSPASQLAISEAEDLTKTPEIGQAQRALEQQEAQSQPPQQSGQAVRGIPAGQEAQQRPQQPIRGMLSREIDQSRRGQPHRGIPAQRQAQPQRQQPVRGLLARELDQDRQHDPLRGTPAQRQAQQDQQ</sequence>
<evidence type="ECO:0000313" key="3">
    <source>
        <dbReference type="EMBL" id="KAF7510748.1"/>
    </source>
</evidence>
<gene>
    <name evidence="3" type="ORF">GJ744_006114</name>
</gene>
<feature type="compositionally biased region" description="Basic and acidic residues" evidence="1">
    <location>
        <begin position="487"/>
        <end position="500"/>
    </location>
</feature>
<reference evidence="3" key="1">
    <citation type="submission" date="2020-02" db="EMBL/GenBank/DDBJ databases">
        <authorList>
            <person name="Palmer J.M."/>
        </authorList>
    </citation>
    <scope>NUCLEOTIDE SEQUENCE</scope>
    <source>
        <strain evidence="3">EPUS1.4</strain>
        <tissue evidence="3">Thallus</tissue>
    </source>
</reference>
<name>A0A8H7E765_9EURO</name>
<feature type="compositionally biased region" description="Polar residues" evidence="1">
    <location>
        <begin position="195"/>
        <end position="205"/>
    </location>
</feature>
<feature type="compositionally biased region" description="Low complexity" evidence="1">
    <location>
        <begin position="470"/>
        <end position="482"/>
    </location>
</feature>